<dbReference type="OrthoDB" id="7355300at2"/>
<keyword evidence="5" id="KW-0143">Chaperone</keyword>
<evidence type="ECO:0000256" key="1">
    <source>
        <dbReference type="ARBA" id="ARBA00004514"/>
    </source>
</evidence>
<dbReference type="PATRIC" id="fig|46429.4.peg.1362"/>
<organism evidence="6 7">
    <name type="scientific">Sphingobium chlorophenolicum</name>
    <dbReference type="NCBI Taxonomy" id="46429"/>
    <lineage>
        <taxon>Bacteria</taxon>
        <taxon>Pseudomonadati</taxon>
        <taxon>Pseudomonadota</taxon>
        <taxon>Alphaproteobacteria</taxon>
        <taxon>Sphingomonadales</taxon>
        <taxon>Sphingomonadaceae</taxon>
        <taxon>Sphingobium</taxon>
    </lineage>
</organism>
<evidence type="ECO:0000256" key="2">
    <source>
        <dbReference type="ARBA" id="ARBA00008787"/>
    </source>
</evidence>
<protein>
    <submittedName>
        <fullName evidence="6">Flagellar protein FliS</fullName>
    </submittedName>
</protein>
<dbReference type="InterPro" id="IPR003713">
    <property type="entry name" value="FliS"/>
</dbReference>
<evidence type="ECO:0000256" key="4">
    <source>
        <dbReference type="ARBA" id="ARBA00022795"/>
    </source>
</evidence>
<keyword evidence="6" id="KW-0969">Cilium</keyword>
<evidence type="ECO:0000313" key="6">
    <source>
        <dbReference type="EMBL" id="KEQ54331.1"/>
    </source>
</evidence>
<keyword evidence="6" id="KW-0966">Cell projection</keyword>
<dbReference type="GO" id="GO:0005829">
    <property type="term" value="C:cytosol"/>
    <property type="evidence" value="ECO:0007669"/>
    <property type="project" value="UniProtKB-SubCell"/>
</dbReference>
<gene>
    <name evidence="6" type="ORF">BV95_01396</name>
</gene>
<comment type="subcellular location">
    <subcellularLocation>
        <location evidence="1">Cytoplasm</location>
        <location evidence="1">Cytosol</location>
    </subcellularLocation>
</comment>
<dbReference type="GO" id="GO:0044780">
    <property type="term" value="P:bacterial-type flagellum assembly"/>
    <property type="evidence" value="ECO:0007669"/>
    <property type="project" value="InterPro"/>
</dbReference>
<keyword evidence="4" id="KW-1005">Bacterial flagellum biogenesis</keyword>
<dbReference type="InterPro" id="IPR036584">
    <property type="entry name" value="FliS_sf"/>
</dbReference>
<dbReference type="GO" id="GO:0071973">
    <property type="term" value="P:bacterial-type flagellum-dependent cell motility"/>
    <property type="evidence" value="ECO:0007669"/>
    <property type="project" value="TreeGrafter"/>
</dbReference>
<sequence length="131" mass="14094">MFYNHGGFGGAAARRYAAVHTGSRIEGATPHALVKLLFDELLLALDATALAERNGDRLKVSDKQARAMSILFALESSLDFDKGGDIATGLAQIYREARRLLLASAKEHDAAPVDQARVMVGEIAEAWNQIG</sequence>
<comment type="similarity">
    <text evidence="2">Belongs to the FliS family.</text>
</comment>
<dbReference type="PANTHER" id="PTHR34773">
    <property type="entry name" value="FLAGELLAR SECRETION CHAPERONE FLIS"/>
    <property type="match status" value="1"/>
</dbReference>
<name>A0A081RGK8_SPHCR</name>
<dbReference type="Proteomes" id="UP000028411">
    <property type="component" value="Unassembled WGS sequence"/>
</dbReference>
<dbReference type="EMBL" id="JFHR01000011">
    <property type="protein sequence ID" value="KEQ54331.1"/>
    <property type="molecule type" value="Genomic_DNA"/>
</dbReference>
<dbReference type="Pfam" id="PF02561">
    <property type="entry name" value="FliS"/>
    <property type="match status" value="1"/>
</dbReference>
<dbReference type="RefSeq" id="WP_037449181.1">
    <property type="nucleotide sequence ID" value="NZ_JFHR01000011.1"/>
</dbReference>
<dbReference type="PANTHER" id="PTHR34773:SF1">
    <property type="entry name" value="FLAGELLAR SECRETION CHAPERONE FLIS"/>
    <property type="match status" value="1"/>
</dbReference>
<dbReference type="Gene3D" id="1.20.120.340">
    <property type="entry name" value="Flagellar protein FliS"/>
    <property type="match status" value="1"/>
</dbReference>
<accession>A0A081RGK8</accession>
<dbReference type="AlphaFoldDB" id="A0A081RGK8"/>
<keyword evidence="6" id="KW-0282">Flagellum</keyword>
<evidence type="ECO:0000256" key="3">
    <source>
        <dbReference type="ARBA" id="ARBA00022490"/>
    </source>
</evidence>
<evidence type="ECO:0000256" key="5">
    <source>
        <dbReference type="ARBA" id="ARBA00023186"/>
    </source>
</evidence>
<dbReference type="SUPFAM" id="SSF101116">
    <property type="entry name" value="Flagellar export chaperone FliS"/>
    <property type="match status" value="1"/>
</dbReference>
<keyword evidence="3" id="KW-0963">Cytoplasm</keyword>
<comment type="caution">
    <text evidence="6">The sequence shown here is derived from an EMBL/GenBank/DDBJ whole genome shotgun (WGS) entry which is preliminary data.</text>
</comment>
<reference evidence="6 7" key="1">
    <citation type="submission" date="2014-02" db="EMBL/GenBank/DDBJ databases">
        <title>Whole genome sequence of Sphingobium chlorophenolicum NBRC 16172.</title>
        <authorList>
            <person name="Gan H.M."/>
            <person name="Gan H.Y."/>
            <person name="Chew T.H."/>
            <person name="Savka M.A."/>
        </authorList>
    </citation>
    <scope>NUCLEOTIDE SEQUENCE [LARGE SCALE GENOMIC DNA]</scope>
    <source>
        <strain evidence="6 7">NBRC 16172</strain>
    </source>
</reference>
<dbReference type="eggNOG" id="COG1516">
    <property type="taxonomic scope" value="Bacteria"/>
</dbReference>
<evidence type="ECO:0000313" key="7">
    <source>
        <dbReference type="Proteomes" id="UP000028411"/>
    </source>
</evidence>
<proteinExistence type="inferred from homology"/>